<keyword evidence="3" id="KW-1185">Reference proteome</keyword>
<evidence type="ECO:0000256" key="1">
    <source>
        <dbReference type="SAM" id="MobiDB-lite"/>
    </source>
</evidence>
<name>A0ABT2JZ31_9ACTN</name>
<accession>A0ABT2JZ31</accession>
<evidence type="ECO:0000313" key="3">
    <source>
        <dbReference type="Proteomes" id="UP001156389"/>
    </source>
</evidence>
<protein>
    <recommendedName>
        <fullName evidence="4">Lipoprotein</fullName>
    </recommendedName>
</protein>
<evidence type="ECO:0008006" key="4">
    <source>
        <dbReference type="Google" id="ProtNLM"/>
    </source>
</evidence>
<gene>
    <name evidence="2" type="ORF">LHJ74_23920</name>
</gene>
<evidence type="ECO:0000313" key="2">
    <source>
        <dbReference type="EMBL" id="MCT2592923.1"/>
    </source>
</evidence>
<dbReference type="Proteomes" id="UP001156389">
    <property type="component" value="Unassembled WGS sequence"/>
</dbReference>
<comment type="caution">
    <text evidence="2">The sequence shown here is derived from an EMBL/GenBank/DDBJ whole genome shotgun (WGS) entry which is preliminary data.</text>
</comment>
<proteinExistence type="predicted"/>
<feature type="compositionally biased region" description="Basic and acidic residues" evidence="1">
    <location>
        <begin position="16"/>
        <end position="28"/>
    </location>
</feature>
<reference evidence="2 3" key="1">
    <citation type="submission" date="2021-10" db="EMBL/GenBank/DDBJ databases">
        <title>Streptomyces gossypii sp. nov., isolated from soil collected from cotton field.</title>
        <authorList>
            <person name="Ge X."/>
            <person name="Chen X."/>
            <person name="Liu W."/>
        </authorList>
    </citation>
    <scope>NUCLEOTIDE SEQUENCE [LARGE SCALE GENOMIC DNA]</scope>
    <source>
        <strain evidence="2 3">N2-109</strain>
    </source>
</reference>
<dbReference type="EMBL" id="JAJAGO010000011">
    <property type="protein sequence ID" value="MCT2592923.1"/>
    <property type="molecule type" value="Genomic_DNA"/>
</dbReference>
<organism evidence="2 3">
    <name type="scientific">Streptomyces gossypii</name>
    <dbReference type="NCBI Taxonomy" id="2883101"/>
    <lineage>
        <taxon>Bacteria</taxon>
        <taxon>Bacillati</taxon>
        <taxon>Actinomycetota</taxon>
        <taxon>Actinomycetes</taxon>
        <taxon>Kitasatosporales</taxon>
        <taxon>Streptomycetaceae</taxon>
        <taxon>Streptomyces</taxon>
    </lineage>
</organism>
<sequence length="178" mass="18771">MAVVVLAASLSGCAVKRGEGERPEEGKGKGSPGASSTAVPPSPYVEPGVVDGAPHHGDNNVARRPGQMTAADEKTARADVERIRPVLEKLRKQGRIDPEEVRPALLGLGFRAEDTRVHPPRAEWDNDLMDWVEQPGAMYGVRVGGSACVTGLVNESQVSAGVNGPYPETGCLYPAKAH</sequence>
<feature type="region of interest" description="Disordered" evidence="1">
    <location>
        <begin position="13"/>
        <end position="77"/>
    </location>
</feature>